<accession>E5A8C2</accession>
<protein>
    <submittedName>
        <fullName evidence="2">Predicted protein</fullName>
    </submittedName>
</protein>
<sequence length="100" mass="10860">MARGQDVRSQRTGDGNCVVAWELNAGDLQTVWFPVAPRWRDKFVRQSYAVEKIMHGRRKVNAHRGRGLSLAGLRLSNRGADGAAQGEVQRRGDTGGASGG</sequence>
<dbReference type="Proteomes" id="UP000002668">
    <property type="component" value="Genome"/>
</dbReference>
<proteinExistence type="predicted"/>
<evidence type="ECO:0000313" key="3">
    <source>
        <dbReference type="Proteomes" id="UP000002668"/>
    </source>
</evidence>
<dbReference type="HOGENOM" id="CLU_2306642_0_0_1"/>
<name>E5A8C2_LEPMJ</name>
<keyword evidence="3" id="KW-1185">Reference proteome</keyword>
<evidence type="ECO:0000313" key="2">
    <source>
        <dbReference type="EMBL" id="CBX99867.1"/>
    </source>
</evidence>
<reference evidence="3" key="1">
    <citation type="journal article" date="2011" name="Nat. Commun.">
        <title>Effector diversification within compartments of the Leptosphaeria maculans genome affected by Repeat-Induced Point mutations.</title>
        <authorList>
            <person name="Rouxel T."/>
            <person name="Grandaubert J."/>
            <person name="Hane J.K."/>
            <person name="Hoede C."/>
            <person name="van de Wouw A.P."/>
            <person name="Couloux A."/>
            <person name="Dominguez V."/>
            <person name="Anthouard V."/>
            <person name="Bally P."/>
            <person name="Bourras S."/>
            <person name="Cozijnsen A.J."/>
            <person name="Ciuffetti L.M."/>
            <person name="Degrave A."/>
            <person name="Dilmaghani A."/>
            <person name="Duret L."/>
            <person name="Fudal I."/>
            <person name="Goodwin S.B."/>
            <person name="Gout L."/>
            <person name="Glaser N."/>
            <person name="Linglin J."/>
            <person name="Kema G.H.J."/>
            <person name="Lapalu N."/>
            <person name="Lawrence C.B."/>
            <person name="May K."/>
            <person name="Meyer M."/>
            <person name="Ollivier B."/>
            <person name="Poulain J."/>
            <person name="Schoch C.L."/>
            <person name="Simon A."/>
            <person name="Spatafora J.W."/>
            <person name="Stachowiak A."/>
            <person name="Turgeon B.G."/>
            <person name="Tyler B.M."/>
            <person name="Vincent D."/>
            <person name="Weissenbach J."/>
            <person name="Amselem J."/>
            <person name="Quesneville H."/>
            <person name="Oliver R.P."/>
            <person name="Wincker P."/>
            <person name="Balesdent M.-H."/>
            <person name="Howlett B.J."/>
        </authorList>
    </citation>
    <scope>NUCLEOTIDE SEQUENCE [LARGE SCALE GENOMIC DNA]</scope>
    <source>
        <strain evidence="3">JN3 / isolate v23.1.3 / race Av1-4-5-6-7-8</strain>
    </source>
</reference>
<feature type="region of interest" description="Disordered" evidence="1">
    <location>
        <begin position="79"/>
        <end position="100"/>
    </location>
</feature>
<evidence type="ECO:0000256" key="1">
    <source>
        <dbReference type="SAM" id="MobiDB-lite"/>
    </source>
</evidence>
<dbReference type="InParanoid" id="E5A8C2"/>
<dbReference type="AlphaFoldDB" id="E5A8C2"/>
<organism evidence="3">
    <name type="scientific">Leptosphaeria maculans (strain JN3 / isolate v23.1.3 / race Av1-4-5-6-7-8)</name>
    <name type="common">Blackleg fungus</name>
    <name type="synonym">Phoma lingam</name>
    <dbReference type="NCBI Taxonomy" id="985895"/>
    <lineage>
        <taxon>Eukaryota</taxon>
        <taxon>Fungi</taxon>
        <taxon>Dikarya</taxon>
        <taxon>Ascomycota</taxon>
        <taxon>Pezizomycotina</taxon>
        <taxon>Dothideomycetes</taxon>
        <taxon>Pleosporomycetidae</taxon>
        <taxon>Pleosporales</taxon>
        <taxon>Pleosporineae</taxon>
        <taxon>Leptosphaeriaceae</taxon>
        <taxon>Plenodomus</taxon>
        <taxon>Plenodomus lingam/Leptosphaeria maculans species complex</taxon>
    </lineage>
</organism>
<gene>
    <name evidence="2" type="ORF">LEMA_P074560.1</name>
</gene>
<dbReference type="VEuPathDB" id="FungiDB:LEMA_P074560.1"/>
<dbReference type="EMBL" id="FP929137">
    <property type="protein sequence ID" value="CBX99867.1"/>
    <property type="molecule type" value="Genomic_DNA"/>
</dbReference>